<reference evidence="1 2" key="1">
    <citation type="journal article" date="2022" name="Genome Biol. Evol.">
        <title>The Spruce Budworm Genome: Reconstructing the Evolutionary History of Antifreeze Proteins.</title>
        <authorList>
            <person name="Beliveau C."/>
            <person name="Gagne P."/>
            <person name="Picq S."/>
            <person name="Vernygora O."/>
            <person name="Keeling C.I."/>
            <person name="Pinkney K."/>
            <person name="Doucet D."/>
            <person name="Wen F."/>
            <person name="Johnston J.S."/>
            <person name="Maaroufi H."/>
            <person name="Boyle B."/>
            <person name="Laroche J."/>
            <person name="Dewar K."/>
            <person name="Juretic N."/>
            <person name="Blackburn G."/>
            <person name="Nisole A."/>
            <person name="Brunet B."/>
            <person name="Brandao M."/>
            <person name="Lumley L."/>
            <person name="Duan J."/>
            <person name="Quan G."/>
            <person name="Lucarotti C.J."/>
            <person name="Roe A.D."/>
            <person name="Sperling F.A.H."/>
            <person name="Levesque R.C."/>
            <person name="Cusson M."/>
        </authorList>
    </citation>
    <scope>NUCLEOTIDE SEQUENCE [LARGE SCALE GENOMIC DNA]</scope>
    <source>
        <strain evidence="1">Glfc:IPQL:Cfum</strain>
    </source>
</reference>
<gene>
    <name evidence="1" type="ORF">MSG28_007609</name>
</gene>
<dbReference type="EMBL" id="CM046112">
    <property type="protein sequence ID" value="KAI8429038.1"/>
    <property type="molecule type" value="Genomic_DNA"/>
</dbReference>
<organism evidence="1 2">
    <name type="scientific">Choristoneura fumiferana</name>
    <name type="common">Spruce budworm moth</name>
    <name type="synonym">Archips fumiferana</name>
    <dbReference type="NCBI Taxonomy" id="7141"/>
    <lineage>
        <taxon>Eukaryota</taxon>
        <taxon>Metazoa</taxon>
        <taxon>Ecdysozoa</taxon>
        <taxon>Arthropoda</taxon>
        <taxon>Hexapoda</taxon>
        <taxon>Insecta</taxon>
        <taxon>Pterygota</taxon>
        <taxon>Neoptera</taxon>
        <taxon>Endopterygota</taxon>
        <taxon>Lepidoptera</taxon>
        <taxon>Glossata</taxon>
        <taxon>Ditrysia</taxon>
        <taxon>Tortricoidea</taxon>
        <taxon>Tortricidae</taxon>
        <taxon>Tortricinae</taxon>
        <taxon>Choristoneura</taxon>
    </lineage>
</organism>
<proteinExistence type="predicted"/>
<name>A0ACC0JYL6_CHOFU</name>
<comment type="caution">
    <text evidence="1">The sequence shown here is derived from an EMBL/GenBank/DDBJ whole genome shotgun (WGS) entry which is preliminary data.</text>
</comment>
<keyword evidence="2" id="KW-1185">Reference proteome</keyword>
<protein>
    <submittedName>
        <fullName evidence="1">Uncharacterized protein</fullName>
    </submittedName>
</protein>
<evidence type="ECO:0000313" key="2">
    <source>
        <dbReference type="Proteomes" id="UP001064048"/>
    </source>
</evidence>
<accession>A0ACC0JYL6</accession>
<evidence type="ECO:0000313" key="1">
    <source>
        <dbReference type="EMBL" id="KAI8429038.1"/>
    </source>
</evidence>
<sequence>MEQLNKLVAGYHDLMDNKSDQRVAGPKFMENRKPFELQQVLIWYNLIQVIFSIWLFNESLMSGWFTTNSFRCQPVDYSRSPIAMRVSNT</sequence>
<dbReference type="Proteomes" id="UP001064048">
    <property type="component" value="Chromosome 12"/>
</dbReference>